<dbReference type="PROSITE" id="PS50850">
    <property type="entry name" value="MFS"/>
    <property type="match status" value="1"/>
</dbReference>
<dbReference type="InterPro" id="IPR050360">
    <property type="entry name" value="MFS_Sugar_Transporters"/>
</dbReference>
<evidence type="ECO:0000313" key="13">
    <source>
        <dbReference type="EMBL" id="PMD30852.1"/>
    </source>
</evidence>
<feature type="transmembrane region" description="Helical" evidence="11">
    <location>
        <begin position="302"/>
        <end position="328"/>
    </location>
</feature>
<keyword evidence="7 11" id="KW-0472">Membrane</keyword>
<keyword evidence="6 11" id="KW-1133">Transmembrane helix</keyword>
<feature type="transmembrane region" description="Helical" evidence="11">
    <location>
        <begin position="375"/>
        <end position="399"/>
    </location>
</feature>
<feature type="transmembrane region" description="Helical" evidence="11">
    <location>
        <begin position="7"/>
        <end position="38"/>
    </location>
</feature>
<evidence type="ECO:0000256" key="7">
    <source>
        <dbReference type="ARBA" id="ARBA00023136"/>
    </source>
</evidence>
<feature type="transmembrane region" description="Helical" evidence="11">
    <location>
        <begin position="58"/>
        <end position="77"/>
    </location>
</feature>
<evidence type="ECO:0000313" key="14">
    <source>
        <dbReference type="Proteomes" id="UP000235786"/>
    </source>
</evidence>
<dbReference type="PROSITE" id="PS00217">
    <property type="entry name" value="SUGAR_TRANSPORT_2"/>
    <property type="match status" value="1"/>
</dbReference>
<evidence type="ECO:0000256" key="9">
    <source>
        <dbReference type="RuleBase" id="RU003346"/>
    </source>
</evidence>
<protein>
    <recommendedName>
        <fullName evidence="8">Quinate transporter</fullName>
    </recommendedName>
</protein>
<feature type="region of interest" description="Disordered" evidence="10">
    <location>
        <begin position="481"/>
        <end position="513"/>
    </location>
</feature>
<evidence type="ECO:0000259" key="12">
    <source>
        <dbReference type="PROSITE" id="PS50850"/>
    </source>
</evidence>
<dbReference type="InterPro" id="IPR036259">
    <property type="entry name" value="MFS_trans_sf"/>
</dbReference>
<feature type="compositionally biased region" description="Acidic residues" evidence="10">
    <location>
        <begin position="481"/>
        <end position="493"/>
    </location>
</feature>
<sequence>MARNTTLYLSALTAGLTAALFGYSVGFIGGIIVLPSFLSHFSLSHLPPSALASTQAQIITSWLLGALFGVPLGMPFCSRYGRKGCLFMAGGLYVLGAGMQLLDIGIEGFEVGRALNGLGVGVGTLGGPMYISEVSPPSKRGMLMSSYQTILQLSALAGFWGAFLSHSSFPSSSAVQWQLPTAIQLIPGLLLLFGTCFIPETPSFLASKGRDEEAERSLVRLRGAKGEEWLVEGEMQEIRDAACIASLLEDKKAPFFKEILKPGIRRRLVVGVGLMIAQNMVGLNALNYYAPVIFMSAGFTSVSASLFLTGVFGVVKLLSAIAFMFVFVKIRGNRFWLLLGSSLCGICMLVLAYFVAKIPSVGQQGEAKLTLGGVVSVLTVYIFAFSFSVSLGPISWNVCSEIFPLHINSKCCAITTCTQWLFQIVIAYITPHLLTTIGWGTYLLYALCCLLTILFVYFSVPETRNVPLGREMDALFDDEKDMDEEEEMEEETETTLLLKHGQRERRGSLGVYT</sequence>
<keyword evidence="14" id="KW-1185">Reference proteome</keyword>
<feature type="transmembrane region" description="Helical" evidence="11">
    <location>
        <begin position="84"/>
        <end position="102"/>
    </location>
</feature>
<evidence type="ECO:0000256" key="5">
    <source>
        <dbReference type="ARBA" id="ARBA00022911"/>
    </source>
</evidence>
<dbReference type="GO" id="GO:0005351">
    <property type="term" value="F:carbohydrate:proton symporter activity"/>
    <property type="evidence" value="ECO:0007669"/>
    <property type="project" value="TreeGrafter"/>
</dbReference>
<reference evidence="13 14" key="1">
    <citation type="submission" date="2016-04" db="EMBL/GenBank/DDBJ databases">
        <title>A degradative enzymes factory behind the ericoid mycorrhizal symbiosis.</title>
        <authorList>
            <consortium name="DOE Joint Genome Institute"/>
            <person name="Martino E."/>
            <person name="Morin E."/>
            <person name="Grelet G."/>
            <person name="Kuo A."/>
            <person name="Kohler A."/>
            <person name="Daghino S."/>
            <person name="Barry K."/>
            <person name="Choi C."/>
            <person name="Cichocki N."/>
            <person name="Clum A."/>
            <person name="Copeland A."/>
            <person name="Hainaut M."/>
            <person name="Haridas S."/>
            <person name="Labutti K."/>
            <person name="Lindquist E."/>
            <person name="Lipzen A."/>
            <person name="Khouja H.-R."/>
            <person name="Murat C."/>
            <person name="Ohm R."/>
            <person name="Olson A."/>
            <person name="Spatafora J."/>
            <person name="Veneault-Fourrey C."/>
            <person name="Henrissat B."/>
            <person name="Grigoriev I."/>
            <person name="Martin F."/>
            <person name="Perotto S."/>
        </authorList>
    </citation>
    <scope>NUCLEOTIDE SEQUENCE [LARGE SCALE GENOMIC DNA]</scope>
    <source>
        <strain evidence="13 14">F</strain>
    </source>
</reference>
<evidence type="ECO:0000256" key="6">
    <source>
        <dbReference type="ARBA" id="ARBA00022989"/>
    </source>
</evidence>
<evidence type="ECO:0000256" key="11">
    <source>
        <dbReference type="SAM" id="Phobius"/>
    </source>
</evidence>
<evidence type="ECO:0000256" key="10">
    <source>
        <dbReference type="SAM" id="MobiDB-lite"/>
    </source>
</evidence>
<dbReference type="Gene3D" id="1.20.1250.20">
    <property type="entry name" value="MFS general substrate transporter like domains"/>
    <property type="match status" value="1"/>
</dbReference>
<feature type="domain" description="Major facilitator superfamily (MFS) profile" evidence="12">
    <location>
        <begin position="10"/>
        <end position="464"/>
    </location>
</feature>
<organism evidence="13 14">
    <name type="scientific">Hyaloscypha variabilis (strain UAMH 11265 / GT02V1 / F)</name>
    <name type="common">Meliniomyces variabilis</name>
    <dbReference type="NCBI Taxonomy" id="1149755"/>
    <lineage>
        <taxon>Eukaryota</taxon>
        <taxon>Fungi</taxon>
        <taxon>Dikarya</taxon>
        <taxon>Ascomycota</taxon>
        <taxon>Pezizomycotina</taxon>
        <taxon>Leotiomycetes</taxon>
        <taxon>Helotiales</taxon>
        <taxon>Hyaloscyphaceae</taxon>
        <taxon>Hyaloscypha</taxon>
        <taxon>Hyaloscypha variabilis</taxon>
    </lineage>
</organism>
<comment type="similarity">
    <text evidence="2 9">Belongs to the major facilitator superfamily. Sugar transporter (TC 2.A.1.1) family.</text>
</comment>
<feature type="transmembrane region" description="Helical" evidence="11">
    <location>
        <begin position="177"/>
        <end position="198"/>
    </location>
</feature>
<accession>A0A2J6QX70</accession>
<dbReference type="InterPro" id="IPR020846">
    <property type="entry name" value="MFS_dom"/>
</dbReference>
<gene>
    <name evidence="13" type="ORF">L207DRAFT_519955</name>
</gene>
<dbReference type="OrthoDB" id="508119at2759"/>
<dbReference type="PANTHER" id="PTHR48022">
    <property type="entry name" value="PLASTIDIC GLUCOSE TRANSPORTER 4"/>
    <property type="match status" value="1"/>
</dbReference>
<dbReference type="SUPFAM" id="SSF103473">
    <property type="entry name" value="MFS general substrate transporter"/>
    <property type="match status" value="1"/>
</dbReference>
<dbReference type="EMBL" id="KZ613965">
    <property type="protein sequence ID" value="PMD30852.1"/>
    <property type="molecule type" value="Genomic_DNA"/>
</dbReference>
<feature type="transmembrane region" description="Helical" evidence="11">
    <location>
        <begin position="442"/>
        <end position="460"/>
    </location>
</feature>
<dbReference type="GO" id="GO:0016020">
    <property type="term" value="C:membrane"/>
    <property type="evidence" value="ECO:0007669"/>
    <property type="project" value="UniProtKB-SubCell"/>
</dbReference>
<feature type="transmembrane region" description="Helical" evidence="11">
    <location>
        <begin position="268"/>
        <end position="290"/>
    </location>
</feature>
<dbReference type="Pfam" id="PF00083">
    <property type="entry name" value="Sugar_tr"/>
    <property type="match status" value="1"/>
</dbReference>
<dbReference type="PRINTS" id="PR00171">
    <property type="entry name" value="SUGRTRNSPORT"/>
</dbReference>
<evidence type="ECO:0000256" key="1">
    <source>
        <dbReference type="ARBA" id="ARBA00004141"/>
    </source>
</evidence>
<evidence type="ECO:0000256" key="3">
    <source>
        <dbReference type="ARBA" id="ARBA00022448"/>
    </source>
</evidence>
<evidence type="ECO:0000256" key="8">
    <source>
        <dbReference type="ARBA" id="ARBA00043213"/>
    </source>
</evidence>
<keyword evidence="3 9" id="KW-0813">Transport</keyword>
<keyword evidence="5" id="KW-0672">Quinate metabolism</keyword>
<dbReference type="Proteomes" id="UP000235786">
    <property type="component" value="Unassembled WGS sequence"/>
</dbReference>
<dbReference type="InterPro" id="IPR003663">
    <property type="entry name" value="Sugar/inositol_transpt"/>
</dbReference>
<name>A0A2J6QX70_HYAVF</name>
<dbReference type="InterPro" id="IPR005829">
    <property type="entry name" value="Sugar_transporter_CS"/>
</dbReference>
<dbReference type="NCBIfam" id="TIGR00879">
    <property type="entry name" value="SP"/>
    <property type="match status" value="1"/>
</dbReference>
<comment type="subcellular location">
    <subcellularLocation>
        <location evidence="1">Membrane</location>
        <topology evidence="1">Multi-pass membrane protein</topology>
    </subcellularLocation>
</comment>
<dbReference type="InterPro" id="IPR005828">
    <property type="entry name" value="MFS_sugar_transport-like"/>
</dbReference>
<dbReference type="AlphaFoldDB" id="A0A2J6QX70"/>
<proteinExistence type="inferred from homology"/>
<feature type="transmembrane region" description="Helical" evidence="11">
    <location>
        <begin position="335"/>
        <end position="355"/>
    </location>
</feature>
<dbReference type="PANTHER" id="PTHR48022:SF34">
    <property type="entry name" value="MAJOR FACILITATOR SUPERFAMILY (MFS) PROFILE DOMAIN-CONTAINING PROTEIN-RELATED"/>
    <property type="match status" value="1"/>
</dbReference>
<evidence type="ECO:0000256" key="4">
    <source>
        <dbReference type="ARBA" id="ARBA00022692"/>
    </source>
</evidence>
<evidence type="ECO:0000256" key="2">
    <source>
        <dbReference type="ARBA" id="ARBA00010992"/>
    </source>
</evidence>
<keyword evidence="4 11" id="KW-0812">Transmembrane</keyword>
<feature type="transmembrane region" description="Helical" evidence="11">
    <location>
        <begin position="411"/>
        <end position="430"/>
    </location>
</feature>